<reference evidence="2 3" key="1">
    <citation type="submission" date="2018-10" db="EMBL/GenBank/DDBJ databases">
        <title>Sinomicrobium pectinilyticum sp. nov., a pectinase-producing bacterium isolated from alkaline and saline soil, and emended description of the genus Sinomicrobium.</title>
        <authorList>
            <person name="Cheng B."/>
            <person name="Li C."/>
            <person name="Lai Q."/>
            <person name="Du M."/>
            <person name="Shao Z."/>
            <person name="Xu P."/>
            <person name="Yang C."/>
        </authorList>
    </citation>
    <scope>NUCLEOTIDE SEQUENCE [LARGE SCALE GENOMIC DNA]</scope>
    <source>
        <strain evidence="2 3">5DNS001</strain>
    </source>
</reference>
<evidence type="ECO:0000256" key="1">
    <source>
        <dbReference type="SAM" id="Phobius"/>
    </source>
</evidence>
<dbReference type="Proteomes" id="UP000267469">
    <property type="component" value="Unassembled WGS sequence"/>
</dbReference>
<evidence type="ECO:0000313" key="3">
    <source>
        <dbReference type="Proteomes" id="UP000267469"/>
    </source>
</evidence>
<dbReference type="GO" id="GO:0140359">
    <property type="term" value="F:ABC-type transporter activity"/>
    <property type="evidence" value="ECO:0007669"/>
    <property type="project" value="InterPro"/>
</dbReference>
<accession>A0A3N0EB22</accession>
<organism evidence="2 3">
    <name type="scientific">Sinomicrobium pectinilyticum</name>
    <dbReference type="NCBI Taxonomy" id="1084421"/>
    <lineage>
        <taxon>Bacteria</taxon>
        <taxon>Pseudomonadati</taxon>
        <taxon>Bacteroidota</taxon>
        <taxon>Flavobacteriia</taxon>
        <taxon>Flavobacteriales</taxon>
        <taxon>Flavobacteriaceae</taxon>
        <taxon>Sinomicrobium</taxon>
    </lineage>
</organism>
<comment type="caution">
    <text evidence="2">The sequence shown here is derived from an EMBL/GenBank/DDBJ whole genome shotgun (WGS) entry which is preliminary data.</text>
</comment>
<sequence length="347" mass="38374">MKINTTLPSHYLAYVKSIPLLQKRTGKKRTTQKQSLHPFWAIVQKEVSDHIGSWRFIILLAMITLICFGSLYIAVNNLPEALANAKDPNRDFVFLKLLSASDGTLPPFHILLGFLGPLLGIGMGFDAVNSEQNSGTLVRLMAQPIHRDYFINAKFTGALMVIGTLFMALSFLITGLGILVTGQMPMPEEFLRIIGFIILCIIYVAFWLNLSILFSVKFKRAATSALTAIAVWLFFTIFYQILVGMAAKALVSPGLSRTGYRVQKLLVTLLDIAPNRLFTDATTTILVPSVRSLGPLSIQQMQGAIPSTLSLGDSLMVVWPQLTGLIAATVACFAFSYYLFMRKEIRS</sequence>
<feature type="transmembrane region" description="Helical" evidence="1">
    <location>
        <begin position="149"/>
        <end position="173"/>
    </location>
</feature>
<proteinExistence type="predicted"/>
<feature type="transmembrane region" description="Helical" evidence="1">
    <location>
        <begin position="54"/>
        <end position="75"/>
    </location>
</feature>
<dbReference type="RefSeq" id="WP_123216500.1">
    <property type="nucleotide sequence ID" value="NZ_RJTM01000093.1"/>
</dbReference>
<gene>
    <name evidence="2" type="ORF">ED312_13295</name>
</gene>
<dbReference type="EMBL" id="RJTM01000093">
    <property type="protein sequence ID" value="RNL84949.1"/>
    <property type="molecule type" value="Genomic_DNA"/>
</dbReference>
<feature type="transmembrane region" description="Helical" evidence="1">
    <location>
        <begin position="193"/>
        <end position="214"/>
    </location>
</feature>
<feature type="transmembrane region" description="Helical" evidence="1">
    <location>
        <begin position="318"/>
        <end position="340"/>
    </location>
</feature>
<dbReference type="PANTHER" id="PTHR43471">
    <property type="entry name" value="ABC TRANSPORTER PERMEASE"/>
    <property type="match status" value="1"/>
</dbReference>
<dbReference type="PANTHER" id="PTHR43471:SF14">
    <property type="entry name" value="ABC-2 TYPE TRANSPORT SYSTEM PERMEASE PROTEIN"/>
    <property type="match status" value="1"/>
</dbReference>
<feature type="transmembrane region" description="Helical" evidence="1">
    <location>
        <begin position="226"/>
        <end position="247"/>
    </location>
</feature>
<dbReference type="OrthoDB" id="9795677at2"/>
<dbReference type="GO" id="GO:0005886">
    <property type="term" value="C:plasma membrane"/>
    <property type="evidence" value="ECO:0007669"/>
    <property type="project" value="UniProtKB-SubCell"/>
</dbReference>
<dbReference type="AlphaFoldDB" id="A0A3N0EB22"/>
<keyword evidence="3" id="KW-1185">Reference proteome</keyword>
<protein>
    <submittedName>
        <fullName evidence="2">ABC transporter permease</fullName>
    </submittedName>
</protein>
<keyword evidence="1" id="KW-0472">Membrane</keyword>
<feature type="transmembrane region" description="Helical" evidence="1">
    <location>
        <begin position="108"/>
        <end position="128"/>
    </location>
</feature>
<evidence type="ECO:0000313" key="2">
    <source>
        <dbReference type="EMBL" id="RNL84949.1"/>
    </source>
</evidence>
<keyword evidence="1" id="KW-1133">Transmembrane helix</keyword>
<keyword evidence="1" id="KW-0812">Transmembrane</keyword>
<dbReference type="Pfam" id="PF12679">
    <property type="entry name" value="ABC2_membrane_2"/>
    <property type="match status" value="1"/>
</dbReference>
<name>A0A3N0EB22_SINP1</name>